<reference evidence="2" key="1">
    <citation type="journal article" date="2019" name="Int. J. Syst. Evol. Microbiol.">
        <title>The Global Catalogue of Microorganisms (GCM) 10K type strain sequencing project: providing services to taxonomists for standard genome sequencing and annotation.</title>
        <authorList>
            <consortium name="The Broad Institute Genomics Platform"/>
            <consortium name="The Broad Institute Genome Sequencing Center for Infectious Disease"/>
            <person name="Wu L."/>
            <person name="Ma J."/>
        </authorList>
    </citation>
    <scope>NUCLEOTIDE SEQUENCE [LARGE SCALE GENOMIC DNA]</scope>
    <source>
        <strain evidence="2">KCTC 13528</strain>
    </source>
</reference>
<dbReference type="Gene3D" id="3.40.50.300">
    <property type="entry name" value="P-loop containing nucleotide triphosphate hydrolases"/>
    <property type="match status" value="1"/>
</dbReference>
<keyword evidence="2" id="KW-1185">Reference proteome</keyword>
<dbReference type="RefSeq" id="WP_204728926.1">
    <property type="nucleotide sequence ID" value="NZ_JAFBDK010000005.1"/>
</dbReference>
<evidence type="ECO:0000313" key="1">
    <source>
        <dbReference type="EMBL" id="MFD2912379.1"/>
    </source>
</evidence>
<dbReference type="Proteomes" id="UP001597561">
    <property type="component" value="Unassembled WGS sequence"/>
</dbReference>
<organism evidence="1 2">
    <name type="scientific">Jeotgalibacillus terrae</name>
    <dbReference type="NCBI Taxonomy" id="587735"/>
    <lineage>
        <taxon>Bacteria</taxon>
        <taxon>Bacillati</taxon>
        <taxon>Bacillota</taxon>
        <taxon>Bacilli</taxon>
        <taxon>Bacillales</taxon>
        <taxon>Caryophanaceae</taxon>
        <taxon>Jeotgalibacillus</taxon>
    </lineage>
</organism>
<accession>A0ABW5ZHB4</accession>
<comment type="caution">
    <text evidence="1">The sequence shown here is derived from an EMBL/GenBank/DDBJ whole genome shotgun (WGS) entry which is preliminary data.</text>
</comment>
<proteinExistence type="predicted"/>
<evidence type="ECO:0008006" key="3">
    <source>
        <dbReference type="Google" id="ProtNLM"/>
    </source>
</evidence>
<evidence type="ECO:0000313" key="2">
    <source>
        <dbReference type="Proteomes" id="UP001597561"/>
    </source>
</evidence>
<sequence>MTIVISIAAVSGGGKTTLTNGLLQSLSDSAALYFDKIDFQKAPEDLTAWIDAGGDLNEWGMEPLIKKIEKALNQADAPAYLILDYPFSYLQEEVAQTIHHSFYLDTPLDIAMARRVLRDQEYRDIGSVMKELQHYLRDSRRAYLHMEQTVKLNADYVLDGTKNPDDLVAEVMTCLKNKSQSQS</sequence>
<dbReference type="EMBL" id="JBHUPG010000019">
    <property type="protein sequence ID" value="MFD2912379.1"/>
    <property type="molecule type" value="Genomic_DNA"/>
</dbReference>
<dbReference type="SUPFAM" id="SSF52540">
    <property type="entry name" value="P-loop containing nucleoside triphosphate hydrolases"/>
    <property type="match status" value="1"/>
</dbReference>
<name>A0ABW5ZHB4_9BACL</name>
<dbReference type="InterPro" id="IPR027417">
    <property type="entry name" value="P-loop_NTPase"/>
</dbReference>
<protein>
    <recommendedName>
        <fullName evidence="3">Phosphoribulokinase/uridine kinase domain-containing protein</fullName>
    </recommendedName>
</protein>
<gene>
    <name evidence="1" type="ORF">ACFS5P_10875</name>
</gene>